<dbReference type="InterPro" id="IPR058240">
    <property type="entry name" value="rSAM_sf"/>
</dbReference>
<dbReference type="InterPro" id="IPR007197">
    <property type="entry name" value="rSAM"/>
</dbReference>
<evidence type="ECO:0000256" key="3">
    <source>
        <dbReference type="ARBA" id="ARBA00022617"/>
    </source>
</evidence>
<reference evidence="12 13" key="1">
    <citation type="journal article" date="2011" name="J. Bacteriol.">
        <title>Genome Sequence of the Probiotic Strain Bifidobacterium animalis subsp. lactis CNCM I-2494.</title>
        <authorList>
            <person name="Chervaux C."/>
            <person name="Grimaldi C."/>
            <person name="Bolotin A."/>
            <person name="Quinquis B."/>
            <person name="Legrain-Raspaud S."/>
            <person name="van Hylckama Vlieg J.E."/>
            <person name="Denariaz G."/>
            <person name="Smokvina T."/>
        </authorList>
    </citation>
    <scope>NUCLEOTIDE SEQUENCE [LARGE SCALE GENOMIC DNA]</scope>
    <source>
        <strain evidence="12 13">CNCM I-2494</strain>
    </source>
</reference>
<keyword evidence="9" id="KW-0004">4Fe-4S</keyword>
<dbReference type="InterPro" id="IPR013785">
    <property type="entry name" value="Aldolase_TIM"/>
</dbReference>
<sequence length="478" mass="52747">MVMSRCRRRLSSPRCRPAKAATTAIRKTRSAPRRRAKADRAMCDAAAPLTAHPPASASMPFEVYVHVPFCIRRCGYCDFNTYTALDLGEGASRANYATLAIREMRVVHEWQLAHGVVEPPASTVFFGGGTPTLLPAGDLVAMLDAVREIWGIREDAEITTEANPDSVDPGYLRLLRDGGFTRISFGMQSSVPHVLRTLDRTHNPSNVAADVEAAHRLGLETSVDLIYGAPGESIEDWCDSVRSAIDLGVHHISAYALTVEPHTKMGRRIAAGEIEAPDDDDEATKYELADQLLSAAGLEWYEISNWARPGHESRHNLGYWRNVDWAGIGPGAHSHYNAVRRMDMGIGHDPKAGIPVGANGQGYPARDTWTSMRAWDIPHPRVWAVALQHNRVPWQDFELIDCDENAEELLMLGVRLREGLNVSAFAERTGMKIPSTAIDTLVNEGLLTRSDDALIATLRGRLLNDLVIERLMDAAFHH</sequence>
<evidence type="ECO:0000256" key="10">
    <source>
        <dbReference type="SAM" id="MobiDB-lite"/>
    </source>
</evidence>
<gene>
    <name evidence="12" type="ORF">BALAC2494_00187</name>
</gene>
<keyword evidence="12" id="KW-0560">Oxidoreductase</keyword>
<dbReference type="Proteomes" id="UP000008394">
    <property type="component" value="Chromosome"/>
</dbReference>
<dbReference type="CDD" id="cd01335">
    <property type="entry name" value="Radical_SAM"/>
    <property type="match status" value="1"/>
</dbReference>
<dbReference type="NCBIfam" id="TIGR00539">
    <property type="entry name" value="hemN_rel"/>
    <property type="match status" value="1"/>
</dbReference>
<evidence type="ECO:0000256" key="8">
    <source>
        <dbReference type="ARBA" id="ARBA00023186"/>
    </source>
</evidence>
<evidence type="ECO:0000256" key="5">
    <source>
        <dbReference type="ARBA" id="ARBA00022723"/>
    </source>
</evidence>
<keyword evidence="8 9" id="KW-0143">Chaperone</keyword>
<comment type="similarity">
    <text evidence="1">Belongs to the anaerobic coproporphyrinogen-III oxidase family. HemW subfamily.</text>
</comment>
<evidence type="ECO:0000313" key="13">
    <source>
        <dbReference type="Proteomes" id="UP000008394"/>
    </source>
</evidence>
<accession>A0A806FP11</accession>
<keyword evidence="3 9" id="KW-0349">Heme</keyword>
<evidence type="ECO:0000256" key="9">
    <source>
        <dbReference type="RuleBase" id="RU364116"/>
    </source>
</evidence>
<dbReference type="GO" id="GO:0046872">
    <property type="term" value="F:metal ion binding"/>
    <property type="evidence" value="ECO:0007669"/>
    <property type="project" value="UniProtKB-UniRule"/>
</dbReference>
<dbReference type="Pfam" id="PF04055">
    <property type="entry name" value="Radical_SAM"/>
    <property type="match status" value="1"/>
</dbReference>
<dbReference type="PROSITE" id="PS51918">
    <property type="entry name" value="RADICAL_SAM"/>
    <property type="match status" value="1"/>
</dbReference>
<keyword evidence="5 9" id="KW-0479">Metal-binding</keyword>
<dbReference type="InterPro" id="IPR006638">
    <property type="entry name" value="Elp3/MiaA/NifB-like_rSAM"/>
</dbReference>
<feature type="domain" description="Radical SAM core" evidence="11">
    <location>
        <begin position="55"/>
        <end position="299"/>
    </location>
</feature>
<evidence type="ECO:0000256" key="6">
    <source>
        <dbReference type="ARBA" id="ARBA00023004"/>
    </source>
</evidence>
<keyword evidence="9" id="KW-0963">Cytoplasm</keyword>
<dbReference type="Gene3D" id="3.20.20.70">
    <property type="entry name" value="Aldolase class I"/>
    <property type="match status" value="1"/>
</dbReference>
<name>A0A806FP11_BIFAN</name>
<protein>
    <recommendedName>
        <fullName evidence="2 9">Heme chaperone HemW</fullName>
    </recommendedName>
</protein>
<dbReference type="SFLD" id="SFLDS00029">
    <property type="entry name" value="Radical_SAM"/>
    <property type="match status" value="1"/>
</dbReference>
<dbReference type="SFLD" id="SFLDF00562">
    <property type="entry name" value="HemN-like__clustered_with_heat"/>
    <property type="match status" value="1"/>
</dbReference>
<evidence type="ECO:0000256" key="1">
    <source>
        <dbReference type="ARBA" id="ARBA00006100"/>
    </source>
</evidence>
<dbReference type="KEGG" id="bnm:BALAC2494_00187"/>
<proteinExistence type="inferred from homology"/>
<dbReference type="GO" id="GO:0006779">
    <property type="term" value="P:porphyrin-containing compound biosynthetic process"/>
    <property type="evidence" value="ECO:0007669"/>
    <property type="project" value="InterPro"/>
</dbReference>
<dbReference type="PANTHER" id="PTHR13932">
    <property type="entry name" value="COPROPORPHYRINIGEN III OXIDASE"/>
    <property type="match status" value="1"/>
</dbReference>
<keyword evidence="4 9" id="KW-0949">S-adenosyl-L-methionine</keyword>
<comment type="subcellular location">
    <subcellularLocation>
        <location evidence="9">Cytoplasm</location>
    </subcellularLocation>
</comment>
<dbReference type="InterPro" id="IPR010723">
    <property type="entry name" value="HemN_C"/>
</dbReference>
<dbReference type="SUPFAM" id="SSF102114">
    <property type="entry name" value="Radical SAM enzymes"/>
    <property type="match status" value="1"/>
</dbReference>
<keyword evidence="7 9" id="KW-0411">Iron-sulfur</keyword>
<dbReference type="Pfam" id="PF06969">
    <property type="entry name" value="HemN_C"/>
    <property type="match status" value="1"/>
</dbReference>
<dbReference type="GO" id="GO:0004109">
    <property type="term" value="F:coproporphyrinogen oxidase activity"/>
    <property type="evidence" value="ECO:0007669"/>
    <property type="project" value="InterPro"/>
</dbReference>
<dbReference type="SFLD" id="SFLDG01065">
    <property type="entry name" value="anaerobic_coproporphyrinogen-I"/>
    <property type="match status" value="1"/>
</dbReference>
<dbReference type="GO" id="GO:0005737">
    <property type="term" value="C:cytoplasm"/>
    <property type="evidence" value="ECO:0007669"/>
    <property type="project" value="UniProtKB-SubCell"/>
</dbReference>
<evidence type="ECO:0000256" key="2">
    <source>
        <dbReference type="ARBA" id="ARBA00017228"/>
    </source>
</evidence>
<comment type="function">
    <text evidence="9">Probably acts as a heme chaperone, transferring heme to an unknown acceptor. Binds one molecule of heme per monomer, possibly covalently. Binds 1 [4Fe-4S] cluster. The cluster is coordinated with 3 cysteines and an exchangeable S-adenosyl-L-methionine.</text>
</comment>
<dbReference type="AlphaFoldDB" id="A0A806FP11"/>
<organism evidence="12 13">
    <name type="scientific">Bifidobacterium animalis subsp. lactis CNCM I-2494</name>
    <dbReference type="NCBI Taxonomy" id="1042403"/>
    <lineage>
        <taxon>Bacteria</taxon>
        <taxon>Bacillati</taxon>
        <taxon>Actinomycetota</taxon>
        <taxon>Actinomycetes</taxon>
        <taxon>Bifidobacteriales</taxon>
        <taxon>Bifidobacteriaceae</taxon>
        <taxon>Bifidobacterium</taxon>
    </lineage>
</organism>
<dbReference type="EMBL" id="CP002915">
    <property type="protein sequence ID" value="AEK30346.1"/>
    <property type="molecule type" value="Genomic_DNA"/>
</dbReference>
<feature type="compositionally biased region" description="Basic residues" evidence="10">
    <location>
        <begin position="26"/>
        <end position="37"/>
    </location>
</feature>
<feature type="region of interest" description="Disordered" evidence="10">
    <location>
        <begin position="17"/>
        <end position="37"/>
    </location>
</feature>
<evidence type="ECO:0000313" key="12">
    <source>
        <dbReference type="EMBL" id="AEK30346.1"/>
    </source>
</evidence>
<dbReference type="PANTHER" id="PTHR13932:SF5">
    <property type="entry name" value="RADICAL S-ADENOSYL METHIONINE DOMAIN-CONTAINING PROTEIN 1, MITOCHONDRIAL"/>
    <property type="match status" value="1"/>
</dbReference>
<dbReference type="SMART" id="SM00729">
    <property type="entry name" value="Elp3"/>
    <property type="match status" value="1"/>
</dbReference>
<evidence type="ECO:0000256" key="7">
    <source>
        <dbReference type="ARBA" id="ARBA00023014"/>
    </source>
</evidence>
<dbReference type="InterPro" id="IPR034505">
    <property type="entry name" value="Coproporphyrinogen-III_oxidase"/>
</dbReference>
<dbReference type="InterPro" id="IPR004559">
    <property type="entry name" value="HemW-like"/>
</dbReference>
<dbReference type="SFLD" id="SFLDF00288">
    <property type="entry name" value="HemN-like__clustered_with_nucl"/>
    <property type="match status" value="1"/>
</dbReference>
<evidence type="ECO:0000256" key="4">
    <source>
        <dbReference type="ARBA" id="ARBA00022691"/>
    </source>
</evidence>
<keyword evidence="6 9" id="KW-0408">Iron</keyword>
<dbReference type="GO" id="GO:0051539">
    <property type="term" value="F:4 iron, 4 sulfur cluster binding"/>
    <property type="evidence" value="ECO:0007669"/>
    <property type="project" value="UniProtKB-UniRule"/>
</dbReference>
<evidence type="ECO:0000259" key="11">
    <source>
        <dbReference type="PROSITE" id="PS51918"/>
    </source>
</evidence>